<evidence type="ECO:0000256" key="4">
    <source>
        <dbReference type="ARBA" id="ARBA00023002"/>
    </source>
</evidence>
<keyword evidence="3" id="KW-0274">FAD</keyword>
<keyword evidence="4" id="KW-0560">Oxidoreductase</keyword>
<evidence type="ECO:0000313" key="7">
    <source>
        <dbReference type="Proteomes" id="UP000297777"/>
    </source>
</evidence>
<feature type="compositionally biased region" description="Low complexity" evidence="5">
    <location>
        <begin position="611"/>
        <end position="647"/>
    </location>
</feature>
<gene>
    <name evidence="6" type="ORF">BTUL_0090g00180</name>
</gene>
<sequence length="869" mass="94902">MSQNDKVDLVVVGAGWFGLAGAKTYLQVHPNANVVVLADNATIGGVWANDRLYPGLKTNNMLGALEYSEFPMTTEKYGVKPGEYIPGSVVHQYLEDFAKEYNVYDKIRFESKAISAEHQDEGGWIVTIGSSSVPATFEEYKISTSKLIVATGLTSLPFVPPLPGIEGFTPPVFHTKEFPNHLDTLETARSVCVFGAAKSSFDMAYAYASKGVHVDWIIRESGHGPGWMAQSYATPLKIWIEKMVNTRVLTWFSPCIYGDYDGYGTVRSWLHGTAAGRWFVDKYWANSENEIKTVNGYDKHPETAKLKPWSNSFYVGTMLSILNHDTDIFELVRKGAISVHIGDIVNLSANTVSLSNGEKLQTDAFACATGWKHVPPLEFLPRGIDLGLPHAPGSDEPTDLIERADKEILSKFPKLNDEPLAVKRVKPMEGAPEGRLEPFRLFRFMVPPKFVESRDIIFLGFMTSVSTAFLAQFQALWATAFFNNKVSIPSDMEYQNVLHSRFGKWRYPSGFGARHPDTVFDGLPYYDMLLKDMGLRNHRKSSWFWEIFEPYSAKDYVGVVDELKQKIKVEKKTISTPTTIRMVFIPGDNKVQIPELADTEGPPAYSPYDTPAPSTISSSSYPPDFSSLPPTPSSSSPSTSTPNVSVSNAVSSSRSVSLSGPLKILESVSGSSSVTLYHHVTVCGPVKASAKIVLYDHVTVSDDVRSSSSISLDGGAGKGGVVIMGTVKSSSSIEMRGNVYVQGDVKSSSKVLLEGIGGLVRVGGKVDTSGQVTIRGGVEVGNVESSGKIIVESLEKQRIVLGDLQSRGGMEIEGVVEIRNELKASGNVKINGKLHVHGNFTVHGNVKVQAGSELIVNGRRTIHGKMENA</sequence>
<keyword evidence="7" id="KW-1185">Reference proteome</keyword>
<dbReference type="InterPro" id="IPR050346">
    <property type="entry name" value="FMO-like"/>
</dbReference>
<comment type="caution">
    <text evidence="6">The sequence shown here is derived from an EMBL/GenBank/DDBJ whole genome shotgun (WGS) entry which is preliminary data.</text>
</comment>
<evidence type="ECO:0008006" key="8">
    <source>
        <dbReference type="Google" id="ProtNLM"/>
    </source>
</evidence>
<accession>A0A4Z1ETX5</accession>
<dbReference type="GO" id="GO:0050661">
    <property type="term" value="F:NADP binding"/>
    <property type="evidence" value="ECO:0007669"/>
    <property type="project" value="InterPro"/>
</dbReference>
<dbReference type="SUPFAM" id="SSF51905">
    <property type="entry name" value="FAD/NAD(P)-binding domain"/>
    <property type="match status" value="2"/>
</dbReference>
<proteinExistence type="inferred from homology"/>
<dbReference type="FunFam" id="3.50.50.60:FF:000258">
    <property type="entry name" value="Flavin-binding monooxygenase-like protein (AFU_orthologue AFUA_6G01900)"/>
    <property type="match status" value="1"/>
</dbReference>
<dbReference type="OrthoDB" id="2915840at2759"/>
<reference evidence="6 7" key="1">
    <citation type="submission" date="2017-12" db="EMBL/GenBank/DDBJ databases">
        <title>Comparative genomics of Botrytis spp.</title>
        <authorList>
            <person name="Valero-Jimenez C.A."/>
            <person name="Tapia P."/>
            <person name="Veloso J."/>
            <person name="Silva-Moreno E."/>
            <person name="Staats M."/>
            <person name="Valdes J.H."/>
            <person name="Van Kan J.A.L."/>
        </authorList>
    </citation>
    <scope>NUCLEOTIDE SEQUENCE [LARGE SCALE GENOMIC DNA]</scope>
    <source>
        <strain evidence="6 7">Bt9001</strain>
    </source>
</reference>
<protein>
    <recommendedName>
        <fullName evidence="8">FAD/NAD(P)-binding domain-containing protein</fullName>
    </recommendedName>
</protein>
<organism evidence="6 7">
    <name type="scientific">Botrytis tulipae</name>
    <dbReference type="NCBI Taxonomy" id="87230"/>
    <lineage>
        <taxon>Eukaryota</taxon>
        <taxon>Fungi</taxon>
        <taxon>Dikarya</taxon>
        <taxon>Ascomycota</taxon>
        <taxon>Pezizomycotina</taxon>
        <taxon>Leotiomycetes</taxon>
        <taxon>Helotiales</taxon>
        <taxon>Sclerotiniaceae</taxon>
        <taxon>Botrytis</taxon>
    </lineage>
</organism>
<dbReference type="GO" id="GO:0050660">
    <property type="term" value="F:flavin adenine dinucleotide binding"/>
    <property type="evidence" value="ECO:0007669"/>
    <property type="project" value="InterPro"/>
</dbReference>
<evidence type="ECO:0000256" key="2">
    <source>
        <dbReference type="ARBA" id="ARBA00022630"/>
    </source>
</evidence>
<evidence type="ECO:0000313" key="6">
    <source>
        <dbReference type="EMBL" id="TGO12327.1"/>
    </source>
</evidence>
<dbReference type="Pfam" id="PF00743">
    <property type="entry name" value="FMO-like"/>
    <property type="match status" value="1"/>
</dbReference>
<dbReference type="Gene3D" id="3.50.50.60">
    <property type="entry name" value="FAD/NAD(P)-binding domain"/>
    <property type="match status" value="1"/>
</dbReference>
<feature type="region of interest" description="Disordered" evidence="5">
    <location>
        <begin position="595"/>
        <end position="647"/>
    </location>
</feature>
<dbReference type="GO" id="GO:0004499">
    <property type="term" value="F:N,N-dimethylaniline monooxygenase activity"/>
    <property type="evidence" value="ECO:0007669"/>
    <property type="project" value="InterPro"/>
</dbReference>
<dbReference type="Proteomes" id="UP000297777">
    <property type="component" value="Unassembled WGS sequence"/>
</dbReference>
<dbReference type="EMBL" id="PQXH01000090">
    <property type="protein sequence ID" value="TGO12327.1"/>
    <property type="molecule type" value="Genomic_DNA"/>
</dbReference>
<comment type="similarity">
    <text evidence="1">Belongs to the FMO family.</text>
</comment>
<dbReference type="InterPro" id="IPR036188">
    <property type="entry name" value="FAD/NAD-bd_sf"/>
</dbReference>
<evidence type="ECO:0000256" key="3">
    <source>
        <dbReference type="ARBA" id="ARBA00022827"/>
    </source>
</evidence>
<name>A0A4Z1ETX5_9HELO</name>
<evidence type="ECO:0000256" key="5">
    <source>
        <dbReference type="SAM" id="MobiDB-lite"/>
    </source>
</evidence>
<keyword evidence="2" id="KW-0285">Flavoprotein</keyword>
<evidence type="ECO:0000256" key="1">
    <source>
        <dbReference type="ARBA" id="ARBA00009183"/>
    </source>
</evidence>
<dbReference type="AlphaFoldDB" id="A0A4Z1ETX5"/>
<dbReference type="InterPro" id="IPR020946">
    <property type="entry name" value="Flavin_mOase-like"/>
</dbReference>
<dbReference type="PANTHER" id="PTHR23023">
    <property type="entry name" value="DIMETHYLANILINE MONOOXYGENASE"/>
    <property type="match status" value="1"/>
</dbReference>